<evidence type="ECO:0000256" key="1">
    <source>
        <dbReference type="ARBA" id="ARBA00003535"/>
    </source>
</evidence>
<sequence length="315" mass="33522">MSFKLNNPLFEKLGMKYPIIQGGMAWAGTGHLAGSVSEAGGLGIIGTGYWKADKVREEIHRAREVTDKPFGVNVMLLSRHIREVFDVVIEEGVKVVATGAGDPSPFIDELHSHGILVIPVIPSVGLAKMMEKKGVDAVVAEGMESGGHIGSLTTMTLVPQVVDAVNIPVIAAGGIGDGRGVAAAFMLGASGVQMGTRFLASEESEVHENFKNAVVKAKDIDTLVTGEIMGNRARVLKTKMSKNFVKQERIEIQKPKPDADAIEDLENGSLRRAVIDGDKATGAFMAGQVSGLITELKPVAQILEDTWSQAEDLLN</sequence>
<comment type="caution">
    <text evidence="6">The sequence shown here is derived from an EMBL/GenBank/DDBJ whole genome shotgun (WGS) entry which is preliminary data.</text>
</comment>
<dbReference type="Proteomes" id="UP001215461">
    <property type="component" value="Unassembled WGS sequence"/>
</dbReference>
<dbReference type="InterPro" id="IPR004136">
    <property type="entry name" value="NMO"/>
</dbReference>
<evidence type="ECO:0000313" key="6">
    <source>
        <dbReference type="EMBL" id="MDF8370472.1"/>
    </source>
</evidence>
<evidence type="ECO:0000256" key="2">
    <source>
        <dbReference type="ARBA" id="ARBA00013457"/>
    </source>
</evidence>
<dbReference type="Pfam" id="PF03060">
    <property type="entry name" value="NMO"/>
    <property type="match status" value="2"/>
</dbReference>
<organism evidence="6 7">
    <name type="scientific">Weissella paramesenteroides</name>
    <name type="common">Leuconostoc paramesenteroides</name>
    <dbReference type="NCBI Taxonomy" id="1249"/>
    <lineage>
        <taxon>Bacteria</taxon>
        <taxon>Bacillati</taxon>
        <taxon>Bacillota</taxon>
        <taxon>Bacilli</taxon>
        <taxon>Lactobacillales</taxon>
        <taxon>Lactobacillaceae</taxon>
        <taxon>Weissella</taxon>
    </lineage>
</organism>
<dbReference type="EMBL" id="JAANXN010000002">
    <property type="protein sequence ID" value="MDF8370472.1"/>
    <property type="molecule type" value="Genomic_DNA"/>
</dbReference>
<dbReference type="PANTHER" id="PTHR32332">
    <property type="entry name" value="2-NITROPROPANE DIOXYGENASE"/>
    <property type="match status" value="1"/>
</dbReference>
<dbReference type="GO" id="GO:0018580">
    <property type="term" value="F:nitronate monooxygenase activity"/>
    <property type="evidence" value="ECO:0007669"/>
    <property type="project" value="InterPro"/>
</dbReference>
<dbReference type="InterPro" id="IPR013785">
    <property type="entry name" value="Aldolase_TIM"/>
</dbReference>
<evidence type="ECO:0000256" key="4">
    <source>
        <dbReference type="ARBA" id="ARBA00022643"/>
    </source>
</evidence>
<dbReference type="CDD" id="cd04730">
    <property type="entry name" value="NPD_like"/>
    <property type="match status" value="1"/>
</dbReference>
<name>A0A4Q7IVY9_WEIPA</name>
<proteinExistence type="predicted"/>
<keyword evidence="5" id="KW-0560">Oxidoreductase</keyword>
<reference evidence="6 7" key="1">
    <citation type="submission" date="2020-03" db="EMBL/GenBank/DDBJ databases">
        <title>Comparative genomics of Weissella paramesenteroides.</title>
        <authorList>
            <person name="Kant R."/>
            <person name="Takala T."/>
            <person name="Saris P."/>
        </authorList>
    </citation>
    <scope>NUCLEOTIDE SEQUENCE [LARGE SCALE GENOMIC DNA]</scope>
    <source>
        <strain evidence="6 7">SJ27-4</strain>
    </source>
</reference>
<protein>
    <recommendedName>
        <fullName evidence="2">Probable nitronate monooxygenase</fullName>
    </recommendedName>
</protein>
<keyword evidence="4" id="KW-0288">FMN</keyword>
<keyword evidence="3" id="KW-0285">Flavoprotein</keyword>
<evidence type="ECO:0000256" key="3">
    <source>
        <dbReference type="ARBA" id="ARBA00022630"/>
    </source>
</evidence>
<dbReference type="RefSeq" id="WP_002827597.1">
    <property type="nucleotide sequence ID" value="NZ_CABKOP010000013.1"/>
</dbReference>
<dbReference type="AlphaFoldDB" id="A0A4Q7IVY9"/>
<evidence type="ECO:0000313" key="7">
    <source>
        <dbReference type="Proteomes" id="UP001215461"/>
    </source>
</evidence>
<dbReference type="Gene3D" id="3.20.20.70">
    <property type="entry name" value="Aldolase class I"/>
    <property type="match status" value="1"/>
</dbReference>
<evidence type="ECO:0000256" key="5">
    <source>
        <dbReference type="ARBA" id="ARBA00023002"/>
    </source>
</evidence>
<gene>
    <name evidence="6" type="ORF">G9403_02190</name>
</gene>
<dbReference type="PANTHER" id="PTHR32332:SF20">
    <property type="entry name" value="2-NITROPROPANE DIOXYGENASE-LIKE PROTEIN"/>
    <property type="match status" value="1"/>
</dbReference>
<dbReference type="SUPFAM" id="SSF51412">
    <property type="entry name" value="Inosine monophosphate dehydrogenase (IMPDH)"/>
    <property type="match status" value="1"/>
</dbReference>
<dbReference type="KEGG" id="wpa:CO680_05315"/>
<accession>A0A4Q7IVY9</accession>
<comment type="function">
    <text evidence="1">Nitronate monooxygenase that uses molecular oxygen to catalyze the oxidative denitrification of alkyl nitronates. Acts on propionate 3-nitronate (P3N), the presumed physiological substrate. Probably functions in the detoxification of P3N, a metabolic poison produced by plants and fungi as a defense mechanism.</text>
</comment>